<evidence type="ECO:0000256" key="1">
    <source>
        <dbReference type="SAM" id="MobiDB-lite"/>
    </source>
</evidence>
<dbReference type="SUPFAM" id="SSF56436">
    <property type="entry name" value="C-type lectin-like"/>
    <property type="match status" value="1"/>
</dbReference>
<dbReference type="EMBL" id="CP000806">
    <property type="protein sequence ID" value="ACB49790.1"/>
    <property type="molecule type" value="Genomic_DNA"/>
</dbReference>
<dbReference type="KEGG" id="cyt:cce_0439"/>
<dbReference type="InterPro" id="IPR051043">
    <property type="entry name" value="Sulfatase_Mod_Factor_Kinase"/>
</dbReference>
<reference evidence="3 4" key="1">
    <citation type="journal article" date="2008" name="Proc. Natl. Acad. Sci. U.S.A.">
        <title>The genome of Cyanothece 51142, a unicellular diazotrophic cyanobacterium important in the marine nitrogen cycle.</title>
        <authorList>
            <person name="Welsh E.A."/>
            <person name="Liberton M."/>
            <person name="Stoeckel J."/>
            <person name="Loh T."/>
            <person name="Elvitigala T."/>
            <person name="Wang C."/>
            <person name="Wollam A."/>
            <person name="Fulton R.S."/>
            <person name="Clifton S.W."/>
            <person name="Jacobs J.M."/>
            <person name="Aurora R."/>
            <person name="Ghosh B.K."/>
            <person name="Sherman L.A."/>
            <person name="Smith R.D."/>
            <person name="Wilson R.K."/>
            <person name="Pakrasi H.B."/>
        </authorList>
    </citation>
    <scope>NUCLEOTIDE SEQUENCE [LARGE SCALE GENOMIC DNA]</scope>
    <source>
        <strain evidence="4">ATCC 51142 / BH68</strain>
    </source>
</reference>
<dbReference type="PANTHER" id="PTHR23150:SF19">
    <property type="entry name" value="FORMYLGLYCINE-GENERATING ENZYME"/>
    <property type="match status" value="1"/>
</dbReference>
<keyword evidence="4" id="KW-1185">Reference proteome</keyword>
<dbReference type="InterPro" id="IPR016187">
    <property type="entry name" value="CTDL_fold"/>
</dbReference>
<dbReference type="PANTHER" id="PTHR23150">
    <property type="entry name" value="SULFATASE MODIFYING FACTOR 1, 2"/>
    <property type="match status" value="1"/>
</dbReference>
<dbReference type="GO" id="GO:0120147">
    <property type="term" value="F:formylglycine-generating oxidase activity"/>
    <property type="evidence" value="ECO:0007669"/>
    <property type="project" value="TreeGrafter"/>
</dbReference>
<evidence type="ECO:0000259" key="2">
    <source>
        <dbReference type="Pfam" id="PF03781"/>
    </source>
</evidence>
<dbReference type="eggNOG" id="COG1262">
    <property type="taxonomic scope" value="Bacteria"/>
</dbReference>
<proteinExistence type="predicted"/>
<dbReference type="RefSeq" id="WP_009546527.1">
    <property type="nucleotide sequence ID" value="NC_010546.1"/>
</dbReference>
<evidence type="ECO:0000313" key="4">
    <source>
        <dbReference type="Proteomes" id="UP000001203"/>
    </source>
</evidence>
<dbReference type="Gene3D" id="3.90.1580.10">
    <property type="entry name" value="paralog of FGE (formylglycine-generating enzyme)"/>
    <property type="match status" value="1"/>
</dbReference>
<dbReference type="STRING" id="43989.cce_0439"/>
<dbReference type="InterPro" id="IPR042095">
    <property type="entry name" value="SUMF_sf"/>
</dbReference>
<dbReference type="InterPro" id="IPR005532">
    <property type="entry name" value="SUMF_dom"/>
</dbReference>
<name>B1WNE8_CROS5</name>
<dbReference type="Proteomes" id="UP000001203">
    <property type="component" value="Chromosome circular"/>
</dbReference>
<feature type="domain" description="Sulfatase-modifying factor enzyme-like" evidence="2">
    <location>
        <begin position="138"/>
        <end position="373"/>
    </location>
</feature>
<dbReference type="OrthoDB" id="9768004at2"/>
<protein>
    <recommendedName>
        <fullName evidence="2">Sulfatase-modifying factor enzyme-like domain-containing protein</fullName>
    </recommendedName>
</protein>
<gene>
    <name evidence="3" type="ordered locus">cce_0439</name>
</gene>
<accession>B1WNE8</accession>
<sequence>MSNIQVSVRIPPKLYEKLLAHTNAVGLPKSKVITQALSQYLETDEKEKPSSSIEERLVNVEKRLERLESSPTLDKSSNVIQTKEKEKKSQPTLSFKTPPLQEFFFERPIIDETGTILKRLKGESQCFKEELGDGIILEMIYIPGGTFVMGSTSDEPGSQVCEQPQHTVTLEGFFLGKFPITQKQWEIVAQYPKVNRDLGVDPSCFKGSDRPVESLSWEDAVEFCDRLSQYTQRPYQLPSEAQWEYACRGETTSPFYFGPTLTGDLANYMAKRLYAGESSSLYRQETTSVSAFYPNGFGLYDLHGNVWEWCADAWYSSYDNASTSGKPRSSSQQETRRVLRGGSWDEDAYHCRCASRYAYHPQAVGVSQIGFRVMLMASGQ</sequence>
<feature type="region of interest" description="Disordered" evidence="1">
    <location>
        <begin position="68"/>
        <end position="92"/>
    </location>
</feature>
<organism evidence="3 4">
    <name type="scientific">Crocosphaera subtropica (strain ATCC 51142 / BH68)</name>
    <name type="common">Cyanothece sp. (strain ATCC 51142)</name>
    <dbReference type="NCBI Taxonomy" id="43989"/>
    <lineage>
        <taxon>Bacteria</taxon>
        <taxon>Bacillati</taxon>
        <taxon>Cyanobacteriota</taxon>
        <taxon>Cyanophyceae</taxon>
        <taxon>Oscillatoriophycideae</taxon>
        <taxon>Chroococcales</taxon>
        <taxon>Aphanothecaceae</taxon>
        <taxon>Crocosphaera</taxon>
        <taxon>Crocosphaera subtropica</taxon>
    </lineage>
</organism>
<evidence type="ECO:0000313" key="3">
    <source>
        <dbReference type="EMBL" id="ACB49790.1"/>
    </source>
</evidence>
<dbReference type="HOGENOM" id="CLU_012431_2_4_3"/>
<dbReference type="Pfam" id="PF03781">
    <property type="entry name" value="FGE-sulfatase"/>
    <property type="match status" value="1"/>
</dbReference>
<feature type="compositionally biased region" description="Polar residues" evidence="1">
    <location>
        <begin position="69"/>
        <end position="81"/>
    </location>
</feature>
<dbReference type="AlphaFoldDB" id="B1WNE8"/>